<keyword evidence="4" id="KW-0820">tRNA-binding</keyword>
<evidence type="ECO:0000256" key="3">
    <source>
        <dbReference type="ARBA" id="ARBA00011953"/>
    </source>
</evidence>
<comment type="similarity">
    <text evidence="2">Belongs to the MnmA/TRMU family.</text>
</comment>
<protein>
    <recommendedName>
        <fullName evidence="3">tRNA-5-taurinomethyluridine 2-sulfurtransferase</fullName>
        <ecNumber evidence="3">2.8.1.14</ecNumber>
    </recommendedName>
</protein>
<dbReference type="OrthoDB" id="3685at2759"/>
<dbReference type="Pfam" id="PF03054">
    <property type="entry name" value="tRNA_Me_trans"/>
    <property type="match status" value="1"/>
</dbReference>
<keyword evidence="10" id="KW-1015">Disulfide bond</keyword>
<dbReference type="FunFam" id="3.40.50.620:FF:000115">
    <property type="entry name" value="tRNA-specific 2-thiouridylase MnmA"/>
    <property type="match status" value="1"/>
</dbReference>
<dbReference type="SUPFAM" id="SSF52402">
    <property type="entry name" value="Adenine nucleotide alpha hydrolases-like"/>
    <property type="match status" value="1"/>
</dbReference>
<evidence type="ECO:0000256" key="6">
    <source>
        <dbReference type="ARBA" id="ARBA00022694"/>
    </source>
</evidence>
<evidence type="ECO:0000256" key="7">
    <source>
        <dbReference type="ARBA" id="ARBA00022741"/>
    </source>
</evidence>
<keyword evidence="16" id="KW-1185">Reference proteome</keyword>
<evidence type="ECO:0000259" key="14">
    <source>
        <dbReference type="Pfam" id="PF20259"/>
    </source>
</evidence>
<evidence type="ECO:0000256" key="5">
    <source>
        <dbReference type="ARBA" id="ARBA00022679"/>
    </source>
</evidence>
<gene>
    <name evidence="15" type="primary">SLM3_0</name>
    <name evidence="15" type="ORF">Cantr_09564</name>
</gene>
<dbReference type="InterPro" id="IPR014729">
    <property type="entry name" value="Rossmann-like_a/b/a_fold"/>
</dbReference>
<keyword evidence="9" id="KW-0694">RNA-binding</keyword>
<evidence type="ECO:0000256" key="12">
    <source>
        <dbReference type="SAM" id="MobiDB-lite"/>
    </source>
</evidence>
<dbReference type="CDD" id="cd01998">
    <property type="entry name" value="MnmA_TRMU-like"/>
    <property type="match status" value="1"/>
</dbReference>
<dbReference type="FunFam" id="2.30.30.280:FF:000001">
    <property type="entry name" value="tRNA-specific 2-thiouridylase MnmA"/>
    <property type="match status" value="1"/>
</dbReference>
<dbReference type="PANTHER" id="PTHR11933">
    <property type="entry name" value="TRNA 5-METHYLAMINOMETHYL-2-THIOURIDYLATE -METHYLTRANSFERASE"/>
    <property type="match status" value="1"/>
</dbReference>
<evidence type="ECO:0000259" key="13">
    <source>
        <dbReference type="Pfam" id="PF20258"/>
    </source>
</evidence>
<dbReference type="InterPro" id="IPR046885">
    <property type="entry name" value="MnmA-like_C"/>
</dbReference>
<dbReference type="GO" id="GO:0000049">
    <property type="term" value="F:tRNA binding"/>
    <property type="evidence" value="ECO:0007669"/>
    <property type="project" value="UniProtKB-KW"/>
</dbReference>
<dbReference type="STRING" id="5486.A0A367YCM8"/>
<dbReference type="Gene3D" id="2.40.30.10">
    <property type="entry name" value="Translation factors"/>
    <property type="match status" value="1"/>
</dbReference>
<dbReference type="AlphaFoldDB" id="A0A367YCM8"/>
<keyword evidence="8" id="KW-0067">ATP-binding</keyword>
<evidence type="ECO:0000256" key="8">
    <source>
        <dbReference type="ARBA" id="ARBA00022840"/>
    </source>
</evidence>
<dbReference type="Pfam" id="PF20259">
    <property type="entry name" value="tRNA_Me_trans_M"/>
    <property type="match status" value="1"/>
</dbReference>
<comment type="caution">
    <text evidence="15">The sequence shown here is derived from an EMBL/GenBank/DDBJ whole genome shotgun (WGS) entry which is preliminary data.</text>
</comment>
<dbReference type="GO" id="GO:0005524">
    <property type="term" value="F:ATP binding"/>
    <property type="evidence" value="ECO:0007669"/>
    <property type="project" value="UniProtKB-KW"/>
</dbReference>
<dbReference type="Gene3D" id="2.30.30.280">
    <property type="entry name" value="Adenine nucleotide alpha hydrolases-like domains"/>
    <property type="match status" value="1"/>
</dbReference>
<evidence type="ECO:0000256" key="10">
    <source>
        <dbReference type="ARBA" id="ARBA00023157"/>
    </source>
</evidence>
<evidence type="ECO:0000256" key="2">
    <source>
        <dbReference type="ARBA" id="ARBA00006191"/>
    </source>
</evidence>
<proteinExistence type="inferred from homology"/>
<dbReference type="InterPro" id="IPR046884">
    <property type="entry name" value="MnmA-like_central"/>
</dbReference>
<evidence type="ECO:0000313" key="15">
    <source>
        <dbReference type="EMBL" id="RCK63557.1"/>
    </source>
</evidence>
<feature type="region of interest" description="Disordered" evidence="12">
    <location>
        <begin position="38"/>
        <end position="59"/>
    </location>
</feature>
<dbReference type="Gene3D" id="3.40.50.620">
    <property type="entry name" value="HUPs"/>
    <property type="match status" value="1"/>
</dbReference>
<keyword evidence="7" id="KW-0547">Nucleotide-binding</keyword>
<evidence type="ECO:0000313" key="16">
    <source>
        <dbReference type="Proteomes" id="UP000253472"/>
    </source>
</evidence>
<keyword evidence="5" id="KW-0808">Transferase</keyword>
<reference evidence="15 16" key="1">
    <citation type="submission" date="2018-06" db="EMBL/GenBank/DDBJ databases">
        <title>Whole genome sequencing of Candida tropicalis (genome annotated by CSBL at Korea University).</title>
        <authorList>
            <person name="Ahn J."/>
        </authorList>
    </citation>
    <scope>NUCLEOTIDE SEQUENCE [LARGE SCALE GENOMIC DNA]</scope>
    <source>
        <strain evidence="15 16">ATCC 20962</strain>
    </source>
</reference>
<dbReference type="GO" id="GO:0016783">
    <property type="term" value="F:sulfurtransferase activity"/>
    <property type="evidence" value="ECO:0007669"/>
    <property type="project" value="InterPro"/>
</dbReference>
<evidence type="ECO:0000256" key="11">
    <source>
        <dbReference type="ARBA" id="ARBA00049564"/>
    </source>
</evidence>
<comment type="catalytic activity">
    <reaction evidence="11">
        <text>5-taurinomethyluridine(34) in tRNA + S-sulfanyl-L-cysteinyl-[protein] + AH2 + ATP = 5-taurinomethyl-2-thiouridine(34) in tRNA + L-cysteinyl-[protein] + A + AMP + diphosphate + H(+)</text>
        <dbReference type="Rhea" id="RHEA:47040"/>
        <dbReference type="Rhea" id="RHEA-COMP:10131"/>
        <dbReference type="Rhea" id="RHEA-COMP:11726"/>
        <dbReference type="Rhea" id="RHEA-COMP:11732"/>
        <dbReference type="Rhea" id="RHEA-COMP:11733"/>
        <dbReference type="ChEBI" id="CHEBI:13193"/>
        <dbReference type="ChEBI" id="CHEBI:15378"/>
        <dbReference type="ChEBI" id="CHEBI:17499"/>
        <dbReference type="ChEBI" id="CHEBI:29950"/>
        <dbReference type="ChEBI" id="CHEBI:30616"/>
        <dbReference type="ChEBI" id="CHEBI:33019"/>
        <dbReference type="ChEBI" id="CHEBI:61963"/>
        <dbReference type="ChEBI" id="CHEBI:87171"/>
        <dbReference type="ChEBI" id="CHEBI:87172"/>
        <dbReference type="ChEBI" id="CHEBI:456215"/>
        <dbReference type="EC" id="2.8.1.14"/>
    </reaction>
</comment>
<evidence type="ECO:0000256" key="9">
    <source>
        <dbReference type="ARBA" id="ARBA00022884"/>
    </source>
</evidence>
<dbReference type="NCBIfam" id="TIGR00420">
    <property type="entry name" value="trmU"/>
    <property type="match status" value="1"/>
</dbReference>
<evidence type="ECO:0000256" key="4">
    <source>
        <dbReference type="ARBA" id="ARBA00022555"/>
    </source>
</evidence>
<evidence type="ECO:0000256" key="1">
    <source>
        <dbReference type="ARBA" id="ARBA00003986"/>
    </source>
</evidence>
<feature type="domain" description="tRNA-specific 2-thiouridylase MnmA-like central" evidence="14">
    <location>
        <begin position="267"/>
        <end position="334"/>
    </location>
</feature>
<dbReference type="EC" id="2.8.1.14" evidence="3"/>
<dbReference type="PANTHER" id="PTHR11933:SF5">
    <property type="entry name" value="MITOCHONDRIAL TRNA-SPECIFIC 2-THIOURIDYLASE 1"/>
    <property type="match status" value="1"/>
</dbReference>
<organism evidence="15 16">
    <name type="scientific">Candida viswanathii</name>
    <dbReference type="NCBI Taxonomy" id="5486"/>
    <lineage>
        <taxon>Eukaryota</taxon>
        <taxon>Fungi</taxon>
        <taxon>Dikarya</taxon>
        <taxon>Ascomycota</taxon>
        <taxon>Saccharomycotina</taxon>
        <taxon>Pichiomycetes</taxon>
        <taxon>Debaryomycetaceae</taxon>
        <taxon>Candida/Lodderomyces clade</taxon>
        <taxon>Candida</taxon>
    </lineage>
</organism>
<feature type="domain" description="tRNA-specific 2-thiouridylase MnmA-like C-terminal" evidence="13">
    <location>
        <begin position="345"/>
        <end position="425"/>
    </location>
</feature>
<accession>A0A367YCM8</accession>
<dbReference type="InterPro" id="IPR023382">
    <property type="entry name" value="MnmA-like_central_sf"/>
</dbReference>
<sequence>MTTLLRLLPSRRLQTLLRPFALYCRSYTTVPPPFYRTHKSYPSRTEPTHDLPPDTYTQATPGPNDHVIVAMSSGVDSSVCAALFQHYKNVHGIYMANWSQTATCTERDWRDVQKLCQDLKMDCERVNFEHEYWNDVFLPMIEKYQNGLTPNPDIGCNKYVKFGKLVEYLNEKYVGKKWWLVTGHYARIMKHNETGEFHLLRGLSRRKDQSYYLSSIPSSILSKVILPIGHYTKPEVRELAKKFDLHTASKPDSQGLCFVNPGQSNFRDFLNEYIPPNPGNIVTEDGKVWGKHRGLWHATIGQRSTVSMPQGNPEYQGVWFVSERDIEKNELVIVKGTDNPKLFKQTVVITDLEWLCPKQKVLAMLSLGSHDIQFQYHSLLPSVPVKNIRDEGDKLIIELAKPVRALAPGQGGILYNDNRVLGGGMMSKAL</sequence>
<dbReference type="NCBIfam" id="NF001138">
    <property type="entry name" value="PRK00143.1"/>
    <property type="match status" value="1"/>
</dbReference>
<dbReference type="Pfam" id="PF20258">
    <property type="entry name" value="tRNA_Me_trans_C"/>
    <property type="match status" value="1"/>
</dbReference>
<comment type="function">
    <text evidence="1">Catalyzes the 2-thiolation of uridine at the wobble position (U34) of mitochondrial tRNA(Lys), tRNA(Glu) and tRNA(Gln). Required for the formation of 5-taurinomethyl-2-thiouridine (tm5s2U) of mitochondrial tRNA(Lys), tRNA(Glu), and tRNA(Gln) at the wobble position. ATP is required to activate the C2 atom of the wobble base.</text>
</comment>
<dbReference type="EMBL" id="QLNQ01000024">
    <property type="protein sequence ID" value="RCK63557.1"/>
    <property type="molecule type" value="Genomic_DNA"/>
</dbReference>
<keyword evidence="6" id="KW-0819">tRNA processing</keyword>
<dbReference type="InterPro" id="IPR004506">
    <property type="entry name" value="MnmA-like"/>
</dbReference>
<dbReference type="Proteomes" id="UP000253472">
    <property type="component" value="Unassembled WGS sequence"/>
</dbReference>
<dbReference type="GO" id="GO:0005739">
    <property type="term" value="C:mitochondrion"/>
    <property type="evidence" value="ECO:0007669"/>
    <property type="project" value="TreeGrafter"/>
</dbReference>
<name>A0A367YCM8_9ASCO</name>
<dbReference type="GO" id="GO:0002143">
    <property type="term" value="P:tRNA wobble position uridine thiolation"/>
    <property type="evidence" value="ECO:0007669"/>
    <property type="project" value="TreeGrafter"/>
</dbReference>